<gene>
    <name evidence="9" type="ORF">Q8A70_22585</name>
</gene>
<evidence type="ECO:0000256" key="1">
    <source>
        <dbReference type="ARBA" id="ARBA00004651"/>
    </source>
</evidence>
<dbReference type="PANTHER" id="PTHR32196:SF21">
    <property type="entry name" value="ABC TRANSPORTER PERMEASE PROTEIN YPHD-RELATED"/>
    <property type="match status" value="1"/>
</dbReference>
<evidence type="ECO:0000256" key="4">
    <source>
        <dbReference type="ARBA" id="ARBA00022519"/>
    </source>
</evidence>
<feature type="transmembrane region" description="Helical" evidence="8">
    <location>
        <begin position="34"/>
        <end position="58"/>
    </location>
</feature>
<dbReference type="InterPro" id="IPR001851">
    <property type="entry name" value="ABC_transp_permease"/>
</dbReference>
<dbReference type="EMBL" id="JAUYVI010000007">
    <property type="protein sequence ID" value="MDQ7250495.1"/>
    <property type="molecule type" value="Genomic_DNA"/>
</dbReference>
<keyword evidence="10" id="KW-1185">Reference proteome</keyword>
<keyword evidence="3" id="KW-1003">Cell membrane</keyword>
<comment type="subcellular location">
    <subcellularLocation>
        <location evidence="1">Cell membrane</location>
        <topology evidence="1">Multi-pass membrane protein</topology>
    </subcellularLocation>
</comment>
<evidence type="ECO:0000256" key="7">
    <source>
        <dbReference type="ARBA" id="ARBA00023136"/>
    </source>
</evidence>
<evidence type="ECO:0000256" key="8">
    <source>
        <dbReference type="SAM" id="Phobius"/>
    </source>
</evidence>
<evidence type="ECO:0000256" key="5">
    <source>
        <dbReference type="ARBA" id="ARBA00022692"/>
    </source>
</evidence>
<protein>
    <submittedName>
        <fullName evidence="9">ABC transporter permease</fullName>
    </submittedName>
</protein>
<organism evidence="9 10">
    <name type="scientific">Dongia sedimenti</name>
    <dbReference type="NCBI Taxonomy" id="3064282"/>
    <lineage>
        <taxon>Bacteria</taxon>
        <taxon>Pseudomonadati</taxon>
        <taxon>Pseudomonadota</taxon>
        <taxon>Alphaproteobacteria</taxon>
        <taxon>Rhodospirillales</taxon>
        <taxon>Dongiaceae</taxon>
        <taxon>Dongia</taxon>
    </lineage>
</organism>
<feature type="transmembrane region" description="Helical" evidence="8">
    <location>
        <begin position="293"/>
        <end position="310"/>
    </location>
</feature>
<comment type="caution">
    <text evidence="9">The sequence shown here is derived from an EMBL/GenBank/DDBJ whole genome shotgun (WGS) entry which is preliminary data.</text>
</comment>
<keyword evidence="7 8" id="KW-0472">Membrane</keyword>
<keyword evidence="2" id="KW-0813">Transport</keyword>
<feature type="transmembrane region" description="Helical" evidence="8">
    <location>
        <begin position="245"/>
        <end position="273"/>
    </location>
</feature>
<keyword evidence="6 8" id="KW-1133">Transmembrane helix</keyword>
<accession>A0ABU0YRZ2</accession>
<reference evidence="10" key="1">
    <citation type="submission" date="2023-08" db="EMBL/GenBank/DDBJ databases">
        <title>Rhodospirillaceae gen. nov., a novel taxon isolated from the Yangtze River Yuezi River estuary sludge.</title>
        <authorList>
            <person name="Ruan L."/>
        </authorList>
    </citation>
    <scope>NUCLEOTIDE SEQUENCE [LARGE SCALE GENOMIC DNA]</scope>
    <source>
        <strain evidence="10">R-7</strain>
    </source>
</reference>
<dbReference type="Proteomes" id="UP001230156">
    <property type="component" value="Unassembled WGS sequence"/>
</dbReference>
<feature type="transmembrane region" description="Helical" evidence="8">
    <location>
        <begin position="210"/>
        <end position="233"/>
    </location>
</feature>
<dbReference type="RefSeq" id="WP_379959839.1">
    <property type="nucleotide sequence ID" value="NZ_JAUYVI010000007.1"/>
</dbReference>
<dbReference type="CDD" id="cd06579">
    <property type="entry name" value="TM_PBP1_transp_AraH_like"/>
    <property type="match status" value="1"/>
</dbReference>
<feature type="transmembrane region" description="Helical" evidence="8">
    <location>
        <begin position="148"/>
        <end position="179"/>
    </location>
</feature>
<keyword evidence="4" id="KW-0997">Cell inner membrane</keyword>
<keyword evidence="5 8" id="KW-0812">Transmembrane</keyword>
<evidence type="ECO:0000313" key="9">
    <source>
        <dbReference type="EMBL" id="MDQ7250495.1"/>
    </source>
</evidence>
<dbReference type="PANTHER" id="PTHR32196">
    <property type="entry name" value="ABC TRANSPORTER PERMEASE PROTEIN YPHD-RELATED-RELATED"/>
    <property type="match status" value="1"/>
</dbReference>
<name>A0ABU0YRZ2_9PROT</name>
<evidence type="ECO:0000313" key="10">
    <source>
        <dbReference type="Proteomes" id="UP001230156"/>
    </source>
</evidence>
<evidence type="ECO:0000256" key="2">
    <source>
        <dbReference type="ARBA" id="ARBA00022448"/>
    </source>
</evidence>
<proteinExistence type="predicted"/>
<feature type="transmembrane region" description="Helical" evidence="8">
    <location>
        <begin position="70"/>
        <end position="93"/>
    </location>
</feature>
<sequence>MLAAIIVAYVLIVTARSPDFLSLASLLDLIRSGAAWTVVALGVLVVMVSGGIDVSFLANAVLSSYVATTLCNLFGLDSLAFALAVAITVGMLVGTVNGLIIYLFSLPTLITTLAMQGVLQGVLLVFLGARPITASRMPLSLRNFGTDVLFEVPLGPGFIGLSVFIIPLVIAIVLTWYLLNRTAVGRAAYALGSNPTGAARSAVRLLNVNLVVYAYAGALAGLMGLMMASDIRLVDPVALVGNELFVLAAVVIGGAKLTGGTGTVTGVVLGMTLVTLLNNTLVTLGLSASWNRFFIGGALLLIASISHYRLRRRNLRQLNFENI</sequence>
<evidence type="ECO:0000256" key="3">
    <source>
        <dbReference type="ARBA" id="ARBA00022475"/>
    </source>
</evidence>
<dbReference type="Pfam" id="PF02653">
    <property type="entry name" value="BPD_transp_2"/>
    <property type="match status" value="1"/>
</dbReference>
<evidence type="ECO:0000256" key="6">
    <source>
        <dbReference type="ARBA" id="ARBA00022989"/>
    </source>
</evidence>